<feature type="domain" description="Thiamine phosphate synthase/TenI" evidence="10">
    <location>
        <begin position="18"/>
        <end position="229"/>
    </location>
</feature>
<protein>
    <recommendedName>
        <fullName evidence="2">thiamine phosphate synthase</fullName>
        <ecNumber evidence="2">2.5.1.3</ecNumber>
    </recommendedName>
</protein>
<dbReference type="KEGG" id="pmal:PMUG01_11049200"/>
<sequence length="528" mass="60989">MKKSCNIPKVLRNVDYALYLVTDDKFLKDKENVCEKFINKVREGIMGGVGLVQLRLKSSDDLYFYNMALKMKSILRKYNIPLIINNRVDICLGVGADGVHVGKADIPINIARNILGEKKIIGATINFSSEKDIEMAINNNVDYIAHEHTLYESSTKRTVTSYEHGIKEQINILHNNIKYLQKKGKICKNVYPITTPPIILIGGINTNNIKETMSSFHDTCEGVAVVSNIISEQANPFLNALKLKFVVNKYKCSYSIAFVNLFSSCLRYLFYNRLEKVEGGMNITNNLFHDDGHNNKHHMNYQQLATNMKVQKNVHYFFLNNLDLPIVELNHSIDISNKIKMFLLHSKYLNSNKDNSSPHTLPQLNSANHDHCKRVHNFMTKIKKEKILNNIFIFIGEKMYAIFKKHFSSTFFKLNYFFLITKNPQLNLGSFKLFECDIENVSIKYKQNFIIIILKRSNFNDSKIAKLGFYLSYFLIVQENITPEFLSRIVSERKDEDCEEQLLKFIAAVRISFEILANEHLPAEELIF</sequence>
<dbReference type="EMBL" id="LT594632">
    <property type="protein sequence ID" value="SCO93239.1"/>
    <property type="molecule type" value="Genomic_DNA"/>
</dbReference>
<dbReference type="PANTHER" id="PTHR20857">
    <property type="entry name" value="THIAMINE-PHOSPHATE PYROPHOSPHORYLASE"/>
    <property type="match status" value="1"/>
</dbReference>
<reference evidence="12 14" key="3">
    <citation type="submission" date="2016-06" db="EMBL/GenBank/DDBJ databases">
        <authorList>
            <consortium name="Pathogen Informatics"/>
        </authorList>
    </citation>
    <scope>NUCLEOTIDE SEQUENCE [LARGE SCALE GENOMIC DNA]</scope>
</reference>
<evidence type="ECO:0000256" key="2">
    <source>
        <dbReference type="ARBA" id="ARBA00012830"/>
    </source>
</evidence>
<dbReference type="InterPro" id="IPR036206">
    <property type="entry name" value="ThiamineP_synth_sf"/>
</dbReference>
<evidence type="ECO:0000256" key="7">
    <source>
        <dbReference type="ARBA" id="ARBA00047334"/>
    </source>
</evidence>
<dbReference type="GO" id="GO:0005737">
    <property type="term" value="C:cytoplasm"/>
    <property type="evidence" value="ECO:0007669"/>
    <property type="project" value="TreeGrafter"/>
</dbReference>
<dbReference type="RefSeq" id="XP_028862676.1">
    <property type="nucleotide sequence ID" value="XM_029006159.1"/>
</dbReference>
<dbReference type="AlphaFoldDB" id="A0A1A8WWB4"/>
<dbReference type="CDD" id="cd00564">
    <property type="entry name" value="TMP_TenI"/>
    <property type="match status" value="1"/>
</dbReference>
<evidence type="ECO:0000256" key="3">
    <source>
        <dbReference type="ARBA" id="ARBA00022679"/>
    </source>
</evidence>
<evidence type="ECO:0000256" key="5">
    <source>
        <dbReference type="ARBA" id="ARBA00022842"/>
    </source>
</evidence>
<dbReference type="EMBL" id="FLQW01003776">
    <property type="protein sequence ID" value="SBS96172.1"/>
    <property type="molecule type" value="Genomic_DNA"/>
</dbReference>
<dbReference type="GO" id="GO:0004789">
    <property type="term" value="F:thiamine-phosphate diphosphorylase activity"/>
    <property type="evidence" value="ECO:0007669"/>
    <property type="project" value="UniProtKB-EC"/>
</dbReference>
<dbReference type="Pfam" id="PF02581">
    <property type="entry name" value="TMP-TENI"/>
    <property type="match status" value="1"/>
</dbReference>
<reference evidence="13" key="1">
    <citation type="submission" date="2016-05" db="EMBL/GenBank/DDBJ databases">
        <authorList>
            <person name="Naeem Raeece"/>
        </authorList>
    </citation>
    <scope>NUCLEOTIDE SEQUENCE [LARGE SCALE GENOMIC DNA]</scope>
</reference>
<keyword evidence="3 12" id="KW-0808">Transferase</keyword>
<evidence type="ECO:0000313" key="11">
    <source>
        <dbReference type="EMBL" id="SBS96172.1"/>
    </source>
</evidence>
<dbReference type="InterPro" id="IPR013785">
    <property type="entry name" value="Aldolase_TIM"/>
</dbReference>
<dbReference type="Proteomes" id="UP000078597">
    <property type="component" value="Unassembled WGS sequence"/>
</dbReference>
<dbReference type="HAMAP" id="MF_00097">
    <property type="entry name" value="TMP_synthase"/>
    <property type="match status" value="1"/>
</dbReference>
<comment type="catalytic activity">
    <reaction evidence="9">
        <text>2-[(2R,5Z)-2-carboxy-4-methylthiazol-5(2H)-ylidene]ethyl phosphate + 4-amino-2-methyl-5-(diphosphooxymethyl)pyrimidine + 2 H(+) = thiamine phosphate + CO2 + diphosphate</text>
        <dbReference type="Rhea" id="RHEA:47844"/>
        <dbReference type="ChEBI" id="CHEBI:15378"/>
        <dbReference type="ChEBI" id="CHEBI:16526"/>
        <dbReference type="ChEBI" id="CHEBI:33019"/>
        <dbReference type="ChEBI" id="CHEBI:37575"/>
        <dbReference type="ChEBI" id="CHEBI:57841"/>
        <dbReference type="ChEBI" id="CHEBI:62899"/>
        <dbReference type="EC" id="2.5.1.3"/>
    </reaction>
</comment>
<dbReference type="OrthoDB" id="4994at2759"/>
<dbReference type="GO" id="GO:0009229">
    <property type="term" value="P:thiamine diphosphate biosynthetic process"/>
    <property type="evidence" value="ECO:0007669"/>
    <property type="project" value="UniProtKB-UniPathway"/>
</dbReference>
<name>A0A1A8WWB4_PLAMA</name>
<evidence type="ECO:0000256" key="9">
    <source>
        <dbReference type="ARBA" id="ARBA00047883"/>
    </source>
</evidence>
<dbReference type="PANTHER" id="PTHR20857:SF23">
    <property type="entry name" value="THIAMINE BIOSYNTHETIC BIFUNCTIONAL ENZYME"/>
    <property type="match status" value="1"/>
</dbReference>
<proteinExistence type="inferred from homology"/>
<evidence type="ECO:0000256" key="6">
    <source>
        <dbReference type="ARBA" id="ARBA00022977"/>
    </source>
</evidence>
<evidence type="ECO:0000256" key="4">
    <source>
        <dbReference type="ARBA" id="ARBA00022723"/>
    </source>
</evidence>
<evidence type="ECO:0000313" key="13">
    <source>
        <dbReference type="Proteomes" id="UP000078597"/>
    </source>
</evidence>
<keyword evidence="4" id="KW-0479">Metal-binding</keyword>
<comment type="catalytic activity">
    <reaction evidence="8">
        <text>2-(2-carboxy-4-methylthiazol-5-yl)ethyl phosphate + 4-amino-2-methyl-5-(diphosphooxymethyl)pyrimidine + 2 H(+) = thiamine phosphate + CO2 + diphosphate</text>
        <dbReference type="Rhea" id="RHEA:47848"/>
        <dbReference type="ChEBI" id="CHEBI:15378"/>
        <dbReference type="ChEBI" id="CHEBI:16526"/>
        <dbReference type="ChEBI" id="CHEBI:33019"/>
        <dbReference type="ChEBI" id="CHEBI:37575"/>
        <dbReference type="ChEBI" id="CHEBI:57841"/>
        <dbReference type="ChEBI" id="CHEBI:62890"/>
        <dbReference type="EC" id="2.5.1.3"/>
    </reaction>
</comment>
<keyword evidence="14" id="KW-1185">Reference proteome</keyword>
<comment type="pathway">
    <text evidence="1">Cofactor biosynthesis; thiamine diphosphate biosynthesis; thiamine phosphate from 4-amino-2-methyl-5-diphosphomethylpyrimidine and 4-methyl-5-(2-phosphoethyl)-thiazole: step 1/1.</text>
</comment>
<accession>A0A1A8WWB4</accession>
<dbReference type="InterPro" id="IPR022998">
    <property type="entry name" value="ThiamineP_synth_TenI"/>
</dbReference>
<evidence type="ECO:0000256" key="1">
    <source>
        <dbReference type="ARBA" id="ARBA00005165"/>
    </source>
</evidence>
<dbReference type="SUPFAM" id="SSF51391">
    <property type="entry name" value="Thiamin phosphate synthase"/>
    <property type="match status" value="1"/>
</dbReference>
<evidence type="ECO:0000313" key="12">
    <source>
        <dbReference type="EMBL" id="SCO93239.1"/>
    </source>
</evidence>
<dbReference type="EC" id="2.5.1.3" evidence="2"/>
<organism evidence="11 13">
    <name type="scientific">Plasmodium malariae</name>
    <dbReference type="NCBI Taxonomy" id="5858"/>
    <lineage>
        <taxon>Eukaryota</taxon>
        <taxon>Sar</taxon>
        <taxon>Alveolata</taxon>
        <taxon>Apicomplexa</taxon>
        <taxon>Aconoidasida</taxon>
        <taxon>Haemosporida</taxon>
        <taxon>Plasmodiidae</taxon>
        <taxon>Plasmodium</taxon>
        <taxon>Plasmodium (Plasmodium)</taxon>
    </lineage>
</organism>
<dbReference type="GO" id="GO:0009228">
    <property type="term" value="P:thiamine biosynthetic process"/>
    <property type="evidence" value="ECO:0007669"/>
    <property type="project" value="UniProtKB-KW"/>
</dbReference>
<evidence type="ECO:0000313" key="14">
    <source>
        <dbReference type="Proteomes" id="UP000219813"/>
    </source>
</evidence>
<dbReference type="OMA" id="YIAHEHT"/>
<dbReference type="UniPathway" id="UPA00060">
    <property type="reaction ID" value="UER00141"/>
</dbReference>
<comment type="catalytic activity">
    <reaction evidence="7">
        <text>4-methyl-5-(2-phosphooxyethyl)-thiazole + 4-amino-2-methyl-5-(diphosphooxymethyl)pyrimidine + H(+) = thiamine phosphate + diphosphate</text>
        <dbReference type="Rhea" id="RHEA:22328"/>
        <dbReference type="ChEBI" id="CHEBI:15378"/>
        <dbReference type="ChEBI" id="CHEBI:33019"/>
        <dbReference type="ChEBI" id="CHEBI:37575"/>
        <dbReference type="ChEBI" id="CHEBI:57841"/>
        <dbReference type="ChEBI" id="CHEBI:58296"/>
        <dbReference type="EC" id="2.5.1.3"/>
    </reaction>
</comment>
<dbReference type="GeneID" id="39869954"/>
<gene>
    <name evidence="12" type="primary">PmUG01_11049200</name>
    <name evidence="11" type="ORF">PMALA_051820</name>
    <name evidence="12" type="ORF">PMUG01_11049200</name>
</gene>
<dbReference type="Proteomes" id="UP000219813">
    <property type="component" value="Chromosome 11"/>
</dbReference>
<dbReference type="GO" id="GO:0046872">
    <property type="term" value="F:metal ion binding"/>
    <property type="evidence" value="ECO:0007669"/>
    <property type="project" value="UniProtKB-KW"/>
</dbReference>
<evidence type="ECO:0000259" key="10">
    <source>
        <dbReference type="Pfam" id="PF02581"/>
    </source>
</evidence>
<keyword evidence="5" id="KW-0460">Magnesium</keyword>
<evidence type="ECO:0000256" key="8">
    <source>
        <dbReference type="ARBA" id="ARBA00047851"/>
    </source>
</evidence>
<dbReference type="InterPro" id="IPR034291">
    <property type="entry name" value="TMP_synthase"/>
</dbReference>
<dbReference type="Gene3D" id="3.20.20.70">
    <property type="entry name" value="Aldolase class I"/>
    <property type="match status" value="1"/>
</dbReference>
<keyword evidence="6" id="KW-0784">Thiamine biosynthesis</keyword>
<reference evidence="11" key="2">
    <citation type="submission" date="2016-05" db="EMBL/GenBank/DDBJ databases">
        <authorList>
            <person name="Lavstsen T."/>
            <person name="Jespersen J.S."/>
        </authorList>
    </citation>
    <scope>NUCLEOTIDE SEQUENCE [LARGE SCALE GENOMIC DNA]</scope>
</reference>
<dbReference type="VEuPathDB" id="PlasmoDB:PmUG01_11049200"/>